<comment type="caution">
    <text evidence="1">The sequence shown here is derived from an EMBL/GenBank/DDBJ whole genome shotgun (WGS) entry which is preliminary data.</text>
</comment>
<organism evidence="1 2">
    <name type="scientific">Actinokineospora globicatena</name>
    <dbReference type="NCBI Taxonomy" id="103729"/>
    <lineage>
        <taxon>Bacteria</taxon>
        <taxon>Bacillati</taxon>
        <taxon>Actinomycetota</taxon>
        <taxon>Actinomycetes</taxon>
        <taxon>Pseudonocardiales</taxon>
        <taxon>Pseudonocardiaceae</taxon>
        <taxon>Actinokineospora</taxon>
    </lineage>
</organism>
<protein>
    <submittedName>
        <fullName evidence="1">Uncharacterized protein</fullName>
    </submittedName>
</protein>
<dbReference type="Proteomes" id="UP001165042">
    <property type="component" value="Unassembled WGS sequence"/>
</dbReference>
<reference evidence="1" key="1">
    <citation type="submission" date="2023-02" db="EMBL/GenBank/DDBJ databases">
        <title>Actinokineospora globicatena NBRC 15670.</title>
        <authorList>
            <person name="Ichikawa N."/>
            <person name="Sato H."/>
            <person name="Tonouchi N."/>
        </authorList>
    </citation>
    <scope>NUCLEOTIDE SEQUENCE</scope>
    <source>
        <strain evidence="1">NBRC 15670</strain>
    </source>
</reference>
<dbReference type="EMBL" id="BSSD01000001">
    <property type="protein sequence ID" value="GLW90363.1"/>
    <property type="molecule type" value="Genomic_DNA"/>
</dbReference>
<proteinExistence type="predicted"/>
<evidence type="ECO:0000313" key="2">
    <source>
        <dbReference type="Proteomes" id="UP001165042"/>
    </source>
</evidence>
<name>A0A9W6V8X0_9PSEU</name>
<sequence length="148" mass="16070">MSNLLGELDDTVDVEYGQFTVQEVSTMRHALAVGIPVGPWTAVGGPGGLLLHSAANDHYPTVRLELWDGVPPTAPGDWDEVLELACDIDSAVRLQSVTAYFSTHTLPIAHPGSHHARIHVGNRDAATELAEGTFTSAIERWLIQLWHD</sequence>
<gene>
    <name evidence="1" type="ORF">Aglo03_11790</name>
</gene>
<accession>A0A9W6V8X0</accession>
<dbReference type="AlphaFoldDB" id="A0A9W6V8X0"/>
<evidence type="ECO:0000313" key="1">
    <source>
        <dbReference type="EMBL" id="GLW90363.1"/>
    </source>
</evidence>
<dbReference type="RefSeq" id="WP_285608297.1">
    <property type="nucleotide sequence ID" value="NZ_BSSD01000001.1"/>
</dbReference>
<keyword evidence="2" id="KW-1185">Reference proteome</keyword>